<dbReference type="Pfam" id="PF14226">
    <property type="entry name" value="DIOX_N"/>
    <property type="match status" value="1"/>
</dbReference>
<keyword evidence="2" id="KW-0560">Oxidoreductase</keyword>
<dbReference type="InterPro" id="IPR050231">
    <property type="entry name" value="Iron_ascorbate_oxido_reductase"/>
</dbReference>
<dbReference type="PROSITE" id="PS51471">
    <property type="entry name" value="FE2OG_OXY"/>
    <property type="match status" value="1"/>
</dbReference>
<keyword evidence="5" id="KW-1185">Reference proteome</keyword>
<dbReference type="Proteomes" id="UP000660729">
    <property type="component" value="Unassembled WGS sequence"/>
</dbReference>
<proteinExistence type="inferred from homology"/>
<accession>A0A8H6REZ3</accession>
<evidence type="ECO:0000313" key="4">
    <source>
        <dbReference type="EMBL" id="KAF7190605.1"/>
    </source>
</evidence>
<evidence type="ECO:0000256" key="1">
    <source>
        <dbReference type="ARBA" id="ARBA00008056"/>
    </source>
</evidence>
<dbReference type="InterPro" id="IPR026992">
    <property type="entry name" value="DIOX_N"/>
</dbReference>
<dbReference type="EMBL" id="JABCIY010000168">
    <property type="protein sequence ID" value="KAF7190605.1"/>
    <property type="molecule type" value="Genomic_DNA"/>
</dbReference>
<dbReference type="Pfam" id="PF03171">
    <property type="entry name" value="2OG-FeII_Oxy"/>
    <property type="match status" value="1"/>
</dbReference>
<keyword evidence="2" id="KW-0479">Metal-binding</keyword>
<dbReference type="InterPro" id="IPR044861">
    <property type="entry name" value="IPNS-like_FE2OG_OXY"/>
</dbReference>
<dbReference type="AlphaFoldDB" id="A0A8H6REZ3"/>
<dbReference type="SUPFAM" id="SSF51197">
    <property type="entry name" value="Clavaminate synthase-like"/>
    <property type="match status" value="1"/>
</dbReference>
<dbReference type="InterPro" id="IPR027443">
    <property type="entry name" value="IPNS-like_sf"/>
</dbReference>
<feature type="domain" description="Fe2OG dioxygenase" evidence="3">
    <location>
        <begin position="197"/>
        <end position="299"/>
    </location>
</feature>
<reference evidence="4" key="1">
    <citation type="submission" date="2020-04" db="EMBL/GenBank/DDBJ databases">
        <title>Draft genome resource of the tomato pathogen Pseudocercospora fuligena.</title>
        <authorList>
            <person name="Zaccaron A."/>
        </authorList>
    </citation>
    <scope>NUCLEOTIDE SEQUENCE</scope>
    <source>
        <strain evidence="4">PF001</strain>
    </source>
</reference>
<dbReference type="OrthoDB" id="288590at2759"/>
<protein>
    <submittedName>
        <fullName evidence="4">2-oxoglutarate-Fe(II) type oxidoreductase hxnY</fullName>
    </submittedName>
</protein>
<keyword evidence="2" id="KW-0408">Iron</keyword>
<evidence type="ECO:0000259" key="3">
    <source>
        <dbReference type="PROSITE" id="PS51471"/>
    </source>
</evidence>
<name>A0A8H6REZ3_9PEZI</name>
<organism evidence="4 5">
    <name type="scientific">Pseudocercospora fuligena</name>
    <dbReference type="NCBI Taxonomy" id="685502"/>
    <lineage>
        <taxon>Eukaryota</taxon>
        <taxon>Fungi</taxon>
        <taxon>Dikarya</taxon>
        <taxon>Ascomycota</taxon>
        <taxon>Pezizomycotina</taxon>
        <taxon>Dothideomycetes</taxon>
        <taxon>Dothideomycetidae</taxon>
        <taxon>Mycosphaerellales</taxon>
        <taxon>Mycosphaerellaceae</taxon>
        <taxon>Pseudocercospora</taxon>
    </lineage>
</organism>
<evidence type="ECO:0000256" key="2">
    <source>
        <dbReference type="RuleBase" id="RU003682"/>
    </source>
</evidence>
<evidence type="ECO:0000313" key="5">
    <source>
        <dbReference type="Proteomes" id="UP000660729"/>
    </source>
</evidence>
<dbReference type="InterPro" id="IPR005123">
    <property type="entry name" value="Oxoglu/Fe-dep_dioxygenase_dom"/>
</dbReference>
<dbReference type="Gene3D" id="2.60.120.330">
    <property type="entry name" value="B-lactam Antibiotic, Isopenicillin N Synthase, Chain"/>
    <property type="match status" value="1"/>
</dbReference>
<gene>
    <name evidence="4" type="ORF">HII31_07764</name>
</gene>
<comment type="caution">
    <text evidence="4">The sequence shown here is derived from an EMBL/GenBank/DDBJ whole genome shotgun (WGS) entry which is preliminary data.</text>
</comment>
<dbReference type="GO" id="GO:0044283">
    <property type="term" value="P:small molecule biosynthetic process"/>
    <property type="evidence" value="ECO:0007669"/>
    <property type="project" value="UniProtKB-ARBA"/>
</dbReference>
<comment type="similarity">
    <text evidence="1 2">Belongs to the iron/ascorbate-dependent oxidoreductase family.</text>
</comment>
<dbReference type="PANTHER" id="PTHR47990">
    <property type="entry name" value="2-OXOGLUTARATE (2OG) AND FE(II)-DEPENDENT OXYGENASE SUPERFAMILY PROTEIN-RELATED"/>
    <property type="match status" value="1"/>
</dbReference>
<dbReference type="GO" id="GO:0046872">
    <property type="term" value="F:metal ion binding"/>
    <property type="evidence" value="ECO:0007669"/>
    <property type="project" value="UniProtKB-KW"/>
</dbReference>
<dbReference type="PRINTS" id="PR00682">
    <property type="entry name" value="IPNSYNTHASE"/>
</dbReference>
<dbReference type="GO" id="GO:0016491">
    <property type="term" value="F:oxidoreductase activity"/>
    <property type="evidence" value="ECO:0007669"/>
    <property type="project" value="UniProtKB-KW"/>
</dbReference>
<sequence>MSTTTTFTSYSGNTRIIRSDTSRKANFTEIPMISLSAPKDEVAVQIRDACSRVGFMYVKDAGIPRAVINKVFEASEKFFELPMTQKKEVHFSKNKLLRGYEGPKETQTDLTRKPDLNESFNFGYEPDLDPLGAAVDSTEVWGENKMQGPNYWPSSFNLKSEVAPYYAEALSLGRRLIRLFALALNAPEDYFDDMFRTPGAMLRLIHYPPQQPDDATTLGIGAHQDIECFTILCQGDEDGLQICNSKGEWIEAPAIKDTFVVNVGDMMSRWSNDEFTSTLHRVINKSGRERYSMPFFFGPSYETMIEPLTFSALGAEQTEPHYQPVQAGEYVWQRLAKQKLDGTY</sequence>